<reference evidence="1 2" key="1">
    <citation type="submission" date="2020-06" db="EMBL/GenBank/DDBJ databases">
        <title>Altererythrobacter lutimaris sp. nov., a marine bacterium isolated from a tidal flat.</title>
        <authorList>
            <person name="Kim D."/>
            <person name="Yoo Y."/>
            <person name="Kim J.-J."/>
        </authorList>
    </citation>
    <scope>NUCLEOTIDE SEQUENCE [LARGE SCALE GENOMIC DNA]</scope>
    <source>
        <strain evidence="1 2">JGD-16</strain>
    </source>
</reference>
<dbReference type="Proteomes" id="UP000546031">
    <property type="component" value="Unassembled WGS sequence"/>
</dbReference>
<comment type="caution">
    <text evidence="1">The sequence shown here is derived from an EMBL/GenBank/DDBJ whole genome shotgun (WGS) entry which is preliminary data.</text>
</comment>
<evidence type="ECO:0000313" key="1">
    <source>
        <dbReference type="EMBL" id="NVE94604.1"/>
    </source>
</evidence>
<dbReference type="EMBL" id="JABWTA010000001">
    <property type="protein sequence ID" value="NVE94604.1"/>
    <property type="molecule type" value="Genomic_DNA"/>
</dbReference>
<dbReference type="RefSeq" id="WP_176272864.1">
    <property type="nucleotide sequence ID" value="NZ_JABWTA010000001.1"/>
</dbReference>
<protein>
    <submittedName>
        <fullName evidence="1">Uncharacterized protein</fullName>
    </submittedName>
</protein>
<evidence type="ECO:0000313" key="2">
    <source>
        <dbReference type="Proteomes" id="UP000546031"/>
    </source>
</evidence>
<name>A0A850H5V3_9SPHN</name>
<proteinExistence type="predicted"/>
<dbReference type="AlphaFoldDB" id="A0A850H5V3"/>
<accession>A0A850H5V3</accession>
<organism evidence="1 2">
    <name type="scientific">Altererythrobacter lutimaris</name>
    <dbReference type="NCBI Taxonomy" id="2743979"/>
    <lineage>
        <taxon>Bacteria</taxon>
        <taxon>Pseudomonadati</taxon>
        <taxon>Pseudomonadota</taxon>
        <taxon>Alphaproteobacteria</taxon>
        <taxon>Sphingomonadales</taxon>
        <taxon>Erythrobacteraceae</taxon>
        <taxon>Altererythrobacter</taxon>
    </lineage>
</organism>
<keyword evidence="2" id="KW-1185">Reference proteome</keyword>
<sequence length="116" mass="12878">MKKLVILLLVVALGVGAWIWFGGLEDVTEERVKTVLMDNGLSENMADCMAPRMVERLSINQLRKLERAAPQDGESSIPLSTQEALDRIRRVDDREAIEVTVGTAGICVIETALDRR</sequence>
<gene>
    <name evidence="1" type="ORF">HUO12_06800</name>
</gene>